<protein>
    <submittedName>
        <fullName evidence="3">Uncharacterized protein</fullName>
    </submittedName>
</protein>
<reference evidence="3 4" key="1">
    <citation type="submission" date="2022-06" db="EMBL/GenBank/DDBJ databases">
        <title>Acetobacer genomes from food samples.</title>
        <authorList>
            <person name="Sombolestani A."/>
        </authorList>
    </citation>
    <scope>NUCLEOTIDE SEQUENCE [LARGE SCALE GENOMIC DNA]</scope>
    <source>
        <strain evidence="3 4">R-83285</strain>
    </source>
</reference>
<gene>
    <name evidence="3" type="ORF">NKW50_15840</name>
</gene>
<feature type="coiled-coil region" evidence="1">
    <location>
        <begin position="9"/>
        <end position="40"/>
    </location>
</feature>
<name>A0ABT1F8A9_9PROT</name>
<keyword evidence="4" id="KW-1185">Reference proteome</keyword>
<comment type="caution">
    <text evidence="3">The sequence shown here is derived from an EMBL/GenBank/DDBJ whole genome shotgun (WGS) entry which is preliminary data.</text>
</comment>
<dbReference type="EMBL" id="JAMYZZ010000077">
    <property type="protein sequence ID" value="MCP1260039.1"/>
    <property type="molecule type" value="Genomic_DNA"/>
</dbReference>
<dbReference type="Proteomes" id="UP001523528">
    <property type="component" value="Unassembled WGS sequence"/>
</dbReference>
<evidence type="ECO:0000313" key="4">
    <source>
        <dbReference type="Proteomes" id="UP001523528"/>
    </source>
</evidence>
<sequence length="76" mass="8254">MNQTQDPALEAENKALRAALAAKEELIAAKNRHIEDLSQALRLLAAPSQPSAPHEPEPPAAPEPPARSIWQRLFGL</sequence>
<proteinExistence type="predicted"/>
<evidence type="ECO:0000313" key="3">
    <source>
        <dbReference type="EMBL" id="MCP1260039.1"/>
    </source>
</evidence>
<organism evidence="3 4">
    <name type="scientific">Acetobacter lambici</name>
    <dbReference type="NCBI Taxonomy" id="1332824"/>
    <lineage>
        <taxon>Bacteria</taxon>
        <taxon>Pseudomonadati</taxon>
        <taxon>Pseudomonadota</taxon>
        <taxon>Alphaproteobacteria</taxon>
        <taxon>Acetobacterales</taxon>
        <taxon>Acetobacteraceae</taxon>
        <taxon>Acetobacter</taxon>
    </lineage>
</organism>
<evidence type="ECO:0000256" key="1">
    <source>
        <dbReference type="SAM" id="Coils"/>
    </source>
</evidence>
<evidence type="ECO:0000256" key="2">
    <source>
        <dbReference type="SAM" id="MobiDB-lite"/>
    </source>
</evidence>
<feature type="region of interest" description="Disordered" evidence="2">
    <location>
        <begin position="45"/>
        <end position="67"/>
    </location>
</feature>
<dbReference type="RefSeq" id="WP_253544499.1">
    <property type="nucleotide sequence ID" value="NZ_JAMYZY010000075.1"/>
</dbReference>
<accession>A0ABT1F8A9</accession>
<keyword evidence="1" id="KW-0175">Coiled coil</keyword>